<reference evidence="2 3" key="1">
    <citation type="submission" date="2016-10" db="EMBL/GenBank/DDBJ databases">
        <authorList>
            <person name="de Groot N.N."/>
        </authorList>
    </citation>
    <scope>NUCLEOTIDE SEQUENCE [LARGE SCALE GENOMIC DNA]</scope>
    <source>
        <strain evidence="2 3">CBS 141442</strain>
    </source>
</reference>
<dbReference type="EMBL" id="LT635760">
    <property type="protein sequence ID" value="SGZ55209.1"/>
    <property type="molecule type" value="Genomic_DNA"/>
</dbReference>
<dbReference type="AlphaFoldDB" id="A0A1L0BV44"/>
<protein>
    <submittedName>
        <fullName evidence="2">CIC11C00000005747</fullName>
    </submittedName>
</protein>
<keyword evidence="3" id="KW-1185">Reference proteome</keyword>
<accession>A0A1L0BV44</accession>
<sequence>MSSNESLLSEPKQVVSTNANDPVAITSEPKPQTMEARQSEDGGRTISTYSDNESGYQRESNECTEFCMDFFICFGACDACCPASGEGCLSSLAAFVGGLCFACCKC</sequence>
<dbReference type="Proteomes" id="UP000182334">
    <property type="component" value="Chromosome V"/>
</dbReference>
<name>A0A1L0BV44_9ASCO</name>
<evidence type="ECO:0000313" key="3">
    <source>
        <dbReference type="Proteomes" id="UP000182334"/>
    </source>
</evidence>
<feature type="region of interest" description="Disordered" evidence="1">
    <location>
        <begin position="1"/>
        <end position="56"/>
    </location>
</feature>
<evidence type="ECO:0000256" key="1">
    <source>
        <dbReference type="SAM" id="MobiDB-lite"/>
    </source>
</evidence>
<evidence type="ECO:0000313" key="2">
    <source>
        <dbReference type="EMBL" id="SGZ55209.1"/>
    </source>
</evidence>
<dbReference type="OrthoDB" id="4090086at2759"/>
<feature type="compositionally biased region" description="Polar residues" evidence="1">
    <location>
        <begin position="45"/>
        <end position="56"/>
    </location>
</feature>
<gene>
    <name evidence="2" type="ORF">SAMEA4029010_CIC11G00000005747</name>
</gene>
<organism evidence="2 3">
    <name type="scientific">Sungouiella intermedia</name>
    <dbReference type="NCBI Taxonomy" id="45354"/>
    <lineage>
        <taxon>Eukaryota</taxon>
        <taxon>Fungi</taxon>
        <taxon>Dikarya</taxon>
        <taxon>Ascomycota</taxon>
        <taxon>Saccharomycotina</taxon>
        <taxon>Pichiomycetes</taxon>
        <taxon>Metschnikowiaceae</taxon>
        <taxon>Sungouiella</taxon>
    </lineage>
</organism>
<proteinExistence type="predicted"/>